<dbReference type="Pfam" id="PF04273">
    <property type="entry name" value="BLH_phosphatase"/>
    <property type="match status" value="1"/>
</dbReference>
<dbReference type="OrthoDB" id="9805710at2"/>
<evidence type="ECO:0000313" key="2">
    <source>
        <dbReference type="EMBL" id="SIS62910.1"/>
    </source>
</evidence>
<dbReference type="NCBIfam" id="TIGR01244">
    <property type="entry name" value="TIGR01244 family sulfur transferase"/>
    <property type="match status" value="1"/>
</dbReference>
<name>A0A1N7KN70_9RHOB</name>
<dbReference type="AlphaFoldDB" id="A0A1N7KN70"/>
<keyword evidence="3" id="KW-1185">Reference proteome</keyword>
<dbReference type="InterPro" id="IPR005939">
    <property type="entry name" value="BLH_phosphatase-like"/>
</dbReference>
<dbReference type="GO" id="GO:0016787">
    <property type="term" value="F:hydrolase activity"/>
    <property type="evidence" value="ECO:0007669"/>
    <property type="project" value="InterPro"/>
</dbReference>
<evidence type="ECO:0000259" key="1">
    <source>
        <dbReference type="Pfam" id="PF04273"/>
    </source>
</evidence>
<accession>A0A1N7KN70</accession>
<dbReference type="RefSeq" id="WP_076528435.1">
    <property type="nucleotide sequence ID" value="NZ_BMEH01000001.1"/>
</dbReference>
<dbReference type="InterPro" id="IPR029021">
    <property type="entry name" value="Prot-tyrosine_phosphatase-like"/>
</dbReference>
<sequence>MDIRQITPGYAVSPQIDPQDLPALKAAGYTRIINNRPDAEIPPSHHTEVMQAAAEALGLEFVVNPVVGGAITMENVKTQGAAIDGAAGQILAYCASGNRSSIVWALSQAGKMPTDDIIALPSRYGYQMEQWRDQIETLALQHG</sequence>
<proteinExistence type="predicted"/>
<dbReference type="SUPFAM" id="SSF52799">
    <property type="entry name" value="(Phosphotyrosine protein) phosphatases II"/>
    <property type="match status" value="1"/>
</dbReference>
<feature type="domain" description="Beta-lactamase hydrolase-like protein phosphatase-like" evidence="1">
    <location>
        <begin position="2"/>
        <end position="110"/>
    </location>
</feature>
<protein>
    <submittedName>
        <fullName evidence="2">TIGR01244 family protein</fullName>
    </submittedName>
</protein>
<dbReference type="STRING" id="1086013.SAMN05421774_101556"/>
<gene>
    <name evidence="2" type="ORF">SAMN05421774_101556</name>
</gene>
<organism evidence="2 3">
    <name type="scientific">Gemmobacter megaterium</name>
    <dbReference type="NCBI Taxonomy" id="1086013"/>
    <lineage>
        <taxon>Bacteria</taxon>
        <taxon>Pseudomonadati</taxon>
        <taxon>Pseudomonadota</taxon>
        <taxon>Alphaproteobacteria</taxon>
        <taxon>Rhodobacterales</taxon>
        <taxon>Paracoccaceae</taxon>
        <taxon>Gemmobacter</taxon>
    </lineage>
</organism>
<evidence type="ECO:0000313" key="3">
    <source>
        <dbReference type="Proteomes" id="UP000186141"/>
    </source>
</evidence>
<dbReference type="Gene3D" id="3.90.190.10">
    <property type="entry name" value="Protein tyrosine phosphatase superfamily"/>
    <property type="match status" value="1"/>
</dbReference>
<dbReference type="CDD" id="cd14503">
    <property type="entry name" value="PTP-bact"/>
    <property type="match status" value="1"/>
</dbReference>
<dbReference type="Proteomes" id="UP000186141">
    <property type="component" value="Unassembled WGS sequence"/>
</dbReference>
<reference evidence="2 3" key="1">
    <citation type="submission" date="2017-01" db="EMBL/GenBank/DDBJ databases">
        <authorList>
            <person name="Mah S.A."/>
            <person name="Swanson W.J."/>
            <person name="Moy G.W."/>
            <person name="Vacquier V.D."/>
        </authorList>
    </citation>
    <scope>NUCLEOTIDE SEQUENCE [LARGE SCALE GENOMIC DNA]</scope>
    <source>
        <strain evidence="2 3">DSM 26375</strain>
    </source>
</reference>
<dbReference type="EMBL" id="FTOT01000001">
    <property type="protein sequence ID" value="SIS62910.1"/>
    <property type="molecule type" value="Genomic_DNA"/>
</dbReference>